<dbReference type="EMBL" id="QPJK01000001">
    <property type="protein sequence ID" value="RCW75468.1"/>
    <property type="molecule type" value="Genomic_DNA"/>
</dbReference>
<dbReference type="InterPro" id="IPR013727">
    <property type="entry name" value="2CSK_N"/>
</dbReference>
<dbReference type="Pfam" id="PF08521">
    <property type="entry name" value="2CSK_N"/>
    <property type="match status" value="1"/>
</dbReference>
<evidence type="ECO:0000259" key="15">
    <source>
        <dbReference type="PROSITE" id="PS50885"/>
    </source>
</evidence>
<evidence type="ECO:0000256" key="7">
    <source>
        <dbReference type="ARBA" id="ARBA00022741"/>
    </source>
</evidence>
<dbReference type="SMART" id="SM00387">
    <property type="entry name" value="HATPase_c"/>
    <property type="match status" value="1"/>
</dbReference>
<dbReference type="PRINTS" id="PR00344">
    <property type="entry name" value="BCTRLSENSOR"/>
</dbReference>
<dbReference type="GO" id="GO:0005886">
    <property type="term" value="C:plasma membrane"/>
    <property type="evidence" value="ECO:0007669"/>
    <property type="project" value="TreeGrafter"/>
</dbReference>
<feature type="transmembrane region" description="Helical" evidence="13">
    <location>
        <begin position="16"/>
        <end position="36"/>
    </location>
</feature>
<evidence type="ECO:0000256" key="3">
    <source>
        <dbReference type="ARBA" id="ARBA00012438"/>
    </source>
</evidence>
<evidence type="ECO:0000259" key="14">
    <source>
        <dbReference type="PROSITE" id="PS50109"/>
    </source>
</evidence>
<dbReference type="InterPro" id="IPR004358">
    <property type="entry name" value="Sig_transdc_His_kin-like_C"/>
</dbReference>
<dbReference type="PROSITE" id="PS50109">
    <property type="entry name" value="HIS_KIN"/>
    <property type="match status" value="1"/>
</dbReference>
<keyword evidence="10 13" id="KW-1133">Transmembrane helix</keyword>
<evidence type="ECO:0000256" key="10">
    <source>
        <dbReference type="ARBA" id="ARBA00022989"/>
    </source>
</evidence>
<dbReference type="Gene3D" id="3.30.565.10">
    <property type="entry name" value="Histidine kinase-like ATPase, C-terminal domain"/>
    <property type="match status" value="1"/>
</dbReference>
<comment type="caution">
    <text evidence="16">The sequence shown here is derived from an EMBL/GenBank/DDBJ whole genome shotgun (WGS) entry which is preliminary data.</text>
</comment>
<evidence type="ECO:0000256" key="1">
    <source>
        <dbReference type="ARBA" id="ARBA00000085"/>
    </source>
</evidence>
<dbReference type="InterPro" id="IPR003661">
    <property type="entry name" value="HisK_dim/P_dom"/>
</dbReference>
<dbReference type="InterPro" id="IPR036097">
    <property type="entry name" value="HisK_dim/P_sf"/>
</dbReference>
<dbReference type="GO" id="GO:0005524">
    <property type="term" value="F:ATP binding"/>
    <property type="evidence" value="ECO:0007669"/>
    <property type="project" value="UniProtKB-KW"/>
</dbReference>
<evidence type="ECO:0000256" key="5">
    <source>
        <dbReference type="ARBA" id="ARBA00022679"/>
    </source>
</evidence>
<dbReference type="InterPro" id="IPR050428">
    <property type="entry name" value="TCS_sensor_his_kinase"/>
</dbReference>
<name>A0A368Y7T7_9BURK</name>
<dbReference type="PANTHER" id="PTHR45436:SF14">
    <property type="entry name" value="SENSOR PROTEIN QSEC"/>
    <property type="match status" value="1"/>
</dbReference>
<evidence type="ECO:0000313" key="17">
    <source>
        <dbReference type="Proteomes" id="UP000252884"/>
    </source>
</evidence>
<feature type="domain" description="HAMP" evidence="15">
    <location>
        <begin position="167"/>
        <end position="219"/>
    </location>
</feature>
<dbReference type="Gene3D" id="1.10.287.130">
    <property type="match status" value="1"/>
</dbReference>
<dbReference type="GO" id="GO:0000155">
    <property type="term" value="F:phosphorelay sensor kinase activity"/>
    <property type="evidence" value="ECO:0007669"/>
    <property type="project" value="InterPro"/>
</dbReference>
<evidence type="ECO:0000256" key="4">
    <source>
        <dbReference type="ARBA" id="ARBA00022553"/>
    </source>
</evidence>
<keyword evidence="5" id="KW-0808">Transferase</keyword>
<keyword evidence="8 16" id="KW-0418">Kinase</keyword>
<keyword evidence="12 13" id="KW-0472">Membrane</keyword>
<evidence type="ECO:0000256" key="11">
    <source>
        <dbReference type="ARBA" id="ARBA00023012"/>
    </source>
</evidence>
<keyword evidence="7" id="KW-0547">Nucleotide-binding</keyword>
<dbReference type="Proteomes" id="UP000252884">
    <property type="component" value="Unassembled WGS sequence"/>
</dbReference>
<dbReference type="AlphaFoldDB" id="A0A368Y7T7"/>
<protein>
    <recommendedName>
        <fullName evidence="3">histidine kinase</fullName>
        <ecNumber evidence="3">2.7.13.3</ecNumber>
    </recommendedName>
</protein>
<evidence type="ECO:0000313" key="16">
    <source>
        <dbReference type="EMBL" id="RCW75468.1"/>
    </source>
</evidence>
<keyword evidence="9" id="KW-0067">ATP-binding</keyword>
<dbReference type="InterPro" id="IPR036890">
    <property type="entry name" value="HATPase_C_sf"/>
</dbReference>
<dbReference type="Pfam" id="PF00512">
    <property type="entry name" value="HisKA"/>
    <property type="match status" value="1"/>
</dbReference>
<evidence type="ECO:0000256" key="13">
    <source>
        <dbReference type="SAM" id="Phobius"/>
    </source>
</evidence>
<organism evidence="16 17">
    <name type="scientific">Pseudorhodoferax soli</name>
    <dbReference type="NCBI Taxonomy" id="545864"/>
    <lineage>
        <taxon>Bacteria</taxon>
        <taxon>Pseudomonadati</taxon>
        <taxon>Pseudomonadota</taxon>
        <taxon>Betaproteobacteria</taxon>
        <taxon>Burkholderiales</taxon>
        <taxon>Comamonadaceae</taxon>
    </lineage>
</organism>
<evidence type="ECO:0000256" key="8">
    <source>
        <dbReference type="ARBA" id="ARBA00022777"/>
    </source>
</evidence>
<reference evidence="16 17" key="1">
    <citation type="submission" date="2018-07" db="EMBL/GenBank/DDBJ databases">
        <title>Genomic Encyclopedia of Type Strains, Phase IV (KMG-IV): sequencing the most valuable type-strain genomes for metagenomic binning, comparative biology and taxonomic classification.</title>
        <authorList>
            <person name="Goeker M."/>
        </authorList>
    </citation>
    <scope>NUCLEOTIDE SEQUENCE [LARGE SCALE GENOMIC DNA]</scope>
    <source>
        <strain evidence="16 17">DSM 21634</strain>
    </source>
</reference>
<dbReference type="PROSITE" id="PS50885">
    <property type="entry name" value="HAMP"/>
    <property type="match status" value="1"/>
</dbReference>
<sequence length="444" mass="47280">MPQGMNNARHSLQRRLLAYVMTIIVLAAAVLAGTAWRSALRQADEMFDYHLQQMAHALRGGLPLAPPARDVDGSEEYLVQIWGPDGVQLFRSVPTPLPPRAVLGFSDARLDGVHYRVYSVQSPYQTVQIAQNLDARQARARALALRATLPMALMAPLLMLLAWWGISRSLAPLARTRAEVALRAADDLSPLQGTGLPDEVLPLVDEINALFGRLDQAFAAQRAFVANAAHELRSPLAALKLQAQAVERAADESARATALARLQLGIDRAIRLMQQLLLLARQEAAVRDGAPLPPLALAPLARQAVAEALPQAQARGIDLGLETEGDADALPAVRGDADALAILLRNLLDNAIKYSPEGGRVDLVLGPHGVAVHDSGPGIAPAERARVFERFYRSPGAAAGGSGLGLTIAQAIAERHGATLRLDSSPRLGGLAATLRFAPDTPTA</sequence>
<feature type="domain" description="Histidine kinase" evidence="14">
    <location>
        <begin position="227"/>
        <end position="441"/>
    </location>
</feature>
<comment type="subcellular location">
    <subcellularLocation>
        <location evidence="2">Membrane</location>
        <topology evidence="2">Multi-pass membrane protein</topology>
    </subcellularLocation>
</comment>
<evidence type="ECO:0000256" key="12">
    <source>
        <dbReference type="ARBA" id="ARBA00023136"/>
    </source>
</evidence>
<evidence type="ECO:0000256" key="2">
    <source>
        <dbReference type="ARBA" id="ARBA00004141"/>
    </source>
</evidence>
<dbReference type="SMART" id="SM00388">
    <property type="entry name" value="HisKA"/>
    <property type="match status" value="1"/>
</dbReference>
<evidence type="ECO:0000256" key="9">
    <source>
        <dbReference type="ARBA" id="ARBA00022840"/>
    </source>
</evidence>
<keyword evidence="17" id="KW-1185">Reference proteome</keyword>
<keyword evidence="11" id="KW-0902">Two-component regulatory system</keyword>
<accession>A0A368Y7T7</accession>
<dbReference type="SUPFAM" id="SSF55874">
    <property type="entry name" value="ATPase domain of HSP90 chaperone/DNA topoisomerase II/histidine kinase"/>
    <property type="match status" value="1"/>
</dbReference>
<gene>
    <name evidence="16" type="ORF">DES41_10160</name>
</gene>
<dbReference type="InterPro" id="IPR005467">
    <property type="entry name" value="His_kinase_dom"/>
</dbReference>
<dbReference type="SUPFAM" id="SSF47384">
    <property type="entry name" value="Homodimeric domain of signal transducing histidine kinase"/>
    <property type="match status" value="1"/>
</dbReference>
<keyword evidence="6 13" id="KW-0812">Transmembrane</keyword>
<dbReference type="Pfam" id="PF02518">
    <property type="entry name" value="HATPase_c"/>
    <property type="match status" value="1"/>
</dbReference>
<dbReference type="InterPro" id="IPR003594">
    <property type="entry name" value="HATPase_dom"/>
</dbReference>
<dbReference type="PANTHER" id="PTHR45436">
    <property type="entry name" value="SENSOR HISTIDINE KINASE YKOH"/>
    <property type="match status" value="1"/>
</dbReference>
<evidence type="ECO:0000256" key="6">
    <source>
        <dbReference type="ARBA" id="ARBA00022692"/>
    </source>
</evidence>
<dbReference type="EC" id="2.7.13.3" evidence="3"/>
<comment type="catalytic activity">
    <reaction evidence="1">
        <text>ATP + protein L-histidine = ADP + protein N-phospho-L-histidine.</text>
        <dbReference type="EC" id="2.7.13.3"/>
    </reaction>
</comment>
<dbReference type="CDD" id="cd00082">
    <property type="entry name" value="HisKA"/>
    <property type="match status" value="1"/>
</dbReference>
<proteinExistence type="predicted"/>
<dbReference type="InterPro" id="IPR003660">
    <property type="entry name" value="HAMP_dom"/>
</dbReference>
<feature type="transmembrane region" description="Helical" evidence="13">
    <location>
        <begin position="143"/>
        <end position="166"/>
    </location>
</feature>
<keyword evidence="4" id="KW-0597">Phosphoprotein</keyword>